<evidence type="ECO:0000256" key="2">
    <source>
        <dbReference type="ARBA" id="ARBA00022679"/>
    </source>
</evidence>
<dbReference type="AlphaFoldDB" id="A0A371Q0P9"/>
<name>A0A371Q0P9_STRIH</name>
<protein>
    <submittedName>
        <fullName evidence="6">Class I SAM-dependent methyltransferase</fullName>
    </submittedName>
</protein>
<evidence type="ECO:0000256" key="1">
    <source>
        <dbReference type="ARBA" id="ARBA00022603"/>
    </source>
</evidence>
<dbReference type="CDD" id="cd02440">
    <property type="entry name" value="AdoMet_MTases"/>
    <property type="match status" value="1"/>
</dbReference>
<dbReference type="InterPro" id="IPR029063">
    <property type="entry name" value="SAM-dependent_MTases_sf"/>
</dbReference>
<reference evidence="6 7" key="1">
    <citation type="submission" date="2018-08" db="EMBL/GenBank/DDBJ databases">
        <title>Streptomyces NEAU-D10 sp. nov., a novel Actinomycete isolated from soil.</title>
        <authorList>
            <person name="Jin L."/>
        </authorList>
    </citation>
    <scope>NUCLEOTIDE SEQUENCE [LARGE SCALE GENOMIC DNA]</scope>
    <source>
        <strain evidence="6 7">NEAU-D10</strain>
    </source>
</reference>
<keyword evidence="1 6" id="KW-0489">Methyltransferase</keyword>
<dbReference type="Pfam" id="PF08241">
    <property type="entry name" value="Methyltransf_11"/>
    <property type="match status" value="1"/>
</dbReference>
<dbReference type="SUPFAM" id="SSF53335">
    <property type="entry name" value="S-adenosyl-L-methionine-dependent methyltransferases"/>
    <property type="match status" value="1"/>
</dbReference>
<dbReference type="Proteomes" id="UP000262477">
    <property type="component" value="Unassembled WGS sequence"/>
</dbReference>
<dbReference type="GO" id="GO:0032259">
    <property type="term" value="P:methylation"/>
    <property type="evidence" value="ECO:0007669"/>
    <property type="project" value="UniProtKB-KW"/>
</dbReference>
<dbReference type="PANTHER" id="PTHR43464">
    <property type="entry name" value="METHYLTRANSFERASE"/>
    <property type="match status" value="1"/>
</dbReference>
<dbReference type="InterPro" id="IPR013216">
    <property type="entry name" value="Methyltransf_11"/>
</dbReference>
<dbReference type="GO" id="GO:0008757">
    <property type="term" value="F:S-adenosylmethionine-dependent methyltransferase activity"/>
    <property type="evidence" value="ECO:0007669"/>
    <property type="project" value="InterPro"/>
</dbReference>
<proteinExistence type="predicted"/>
<feature type="domain" description="Methyltransferase type 11" evidence="5">
    <location>
        <begin position="77"/>
        <end position="170"/>
    </location>
</feature>
<feature type="region of interest" description="Disordered" evidence="4">
    <location>
        <begin position="1"/>
        <end position="31"/>
    </location>
</feature>
<evidence type="ECO:0000313" key="6">
    <source>
        <dbReference type="EMBL" id="REK87923.1"/>
    </source>
</evidence>
<dbReference type="EMBL" id="QUAC01000194">
    <property type="protein sequence ID" value="REK87923.1"/>
    <property type="molecule type" value="Genomic_DNA"/>
</dbReference>
<organism evidence="6 7">
    <name type="scientific">Streptomyces inhibens</name>
    <dbReference type="NCBI Taxonomy" id="2293571"/>
    <lineage>
        <taxon>Bacteria</taxon>
        <taxon>Bacillati</taxon>
        <taxon>Actinomycetota</taxon>
        <taxon>Actinomycetes</taxon>
        <taxon>Kitasatosporales</taxon>
        <taxon>Streptomycetaceae</taxon>
        <taxon>Streptomyces</taxon>
    </lineage>
</organism>
<evidence type="ECO:0000313" key="7">
    <source>
        <dbReference type="Proteomes" id="UP000262477"/>
    </source>
</evidence>
<sequence length="231" mass="24735">MSTHAPAEPSRQTVDEPPNHPADQAKSPLPADGAAYWDAAAETFDDEPDHGLGDPAVRAAWAARLRGWLPSGPADVLDLGCGTGSLARLAAEQGHRLTGLDRSPRMIARARAKLAGRDATFLVGDAAEPPVGERRFDVVLVRHVLWALPDPPAALRRWAGLLAPGGRLVLVEGRWGEADPIGIPAAELTALVRPLAAHTYVEELSHDPVLWGKEVSDERYALIADLPVRRP</sequence>
<dbReference type="Gene3D" id="3.40.50.150">
    <property type="entry name" value="Vaccinia Virus protein VP39"/>
    <property type="match status" value="1"/>
</dbReference>
<dbReference type="RefSeq" id="WP_128509330.1">
    <property type="nucleotide sequence ID" value="NZ_QUAC01000194.1"/>
</dbReference>
<accession>A0A371Q0P9</accession>
<evidence type="ECO:0000256" key="4">
    <source>
        <dbReference type="SAM" id="MobiDB-lite"/>
    </source>
</evidence>
<keyword evidence="2 6" id="KW-0808">Transferase</keyword>
<evidence type="ECO:0000256" key="3">
    <source>
        <dbReference type="ARBA" id="ARBA00022691"/>
    </source>
</evidence>
<keyword evidence="3" id="KW-0949">S-adenosyl-L-methionine</keyword>
<gene>
    <name evidence="6" type="ORF">DY245_24205</name>
</gene>
<dbReference type="OrthoDB" id="21342at2"/>
<comment type="caution">
    <text evidence="6">The sequence shown here is derived from an EMBL/GenBank/DDBJ whole genome shotgun (WGS) entry which is preliminary data.</text>
</comment>
<dbReference type="PANTHER" id="PTHR43464:SF19">
    <property type="entry name" value="UBIQUINONE BIOSYNTHESIS O-METHYLTRANSFERASE, MITOCHONDRIAL"/>
    <property type="match status" value="1"/>
</dbReference>
<keyword evidence="7" id="KW-1185">Reference proteome</keyword>
<evidence type="ECO:0000259" key="5">
    <source>
        <dbReference type="Pfam" id="PF08241"/>
    </source>
</evidence>